<dbReference type="EMBL" id="CM029047">
    <property type="protein sequence ID" value="KAG2582232.1"/>
    <property type="molecule type" value="Genomic_DNA"/>
</dbReference>
<name>A0A8T0R8W2_PANVG</name>
<dbReference type="InterPro" id="IPR032675">
    <property type="entry name" value="LRR_dom_sf"/>
</dbReference>
<evidence type="ECO:0000313" key="3">
    <source>
        <dbReference type="Proteomes" id="UP000823388"/>
    </source>
</evidence>
<evidence type="ECO:0000313" key="2">
    <source>
        <dbReference type="EMBL" id="KAG2582232.1"/>
    </source>
</evidence>
<feature type="non-terminal residue" evidence="2">
    <location>
        <position position="219"/>
    </location>
</feature>
<dbReference type="PANTHER" id="PTHR38926">
    <property type="entry name" value="F-BOX DOMAIN CONTAINING PROTEIN, EXPRESSED"/>
    <property type="match status" value="1"/>
</dbReference>
<keyword evidence="3" id="KW-1185">Reference proteome</keyword>
<protein>
    <submittedName>
        <fullName evidence="2">Uncharacterized protein</fullName>
    </submittedName>
</protein>
<accession>A0A8T0R8W2</accession>
<evidence type="ECO:0000256" key="1">
    <source>
        <dbReference type="SAM" id="MobiDB-lite"/>
    </source>
</evidence>
<proteinExistence type="predicted"/>
<comment type="caution">
    <text evidence="2">The sequence shown here is derived from an EMBL/GenBank/DDBJ whole genome shotgun (WGS) entry which is preliminary data.</text>
</comment>
<dbReference type="AlphaFoldDB" id="A0A8T0R8W2"/>
<dbReference type="PANTHER" id="PTHR38926:SF74">
    <property type="entry name" value="OS08G0193600 PROTEIN"/>
    <property type="match status" value="1"/>
</dbReference>
<dbReference type="Proteomes" id="UP000823388">
    <property type="component" value="Chromosome 6K"/>
</dbReference>
<reference evidence="2 3" key="1">
    <citation type="submission" date="2020-05" db="EMBL/GenBank/DDBJ databases">
        <title>WGS assembly of Panicum virgatum.</title>
        <authorList>
            <person name="Lovell J.T."/>
            <person name="Jenkins J."/>
            <person name="Shu S."/>
            <person name="Juenger T.E."/>
            <person name="Schmutz J."/>
        </authorList>
    </citation>
    <scope>NUCLEOTIDE SEQUENCE [LARGE SCALE GENOMIC DNA]</scope>
    <source>
        <strain evidence="3">cv. AP13</strain>
    </source>
</reference>
<feature type="region of interest" description="Disordered" evidence="1">
    <location>
        <begin position="1"/>
        <end position="31"/>
    </location>
</feature>
<sequence>MPASPPSGGSRRKKPAAAALPPAPASWRARVAPAQRGGACLSASPSPSSGAASNMGTVRWKPWRAMARVAVNRAAGQCDHFSGPCDDDFLLYLVERAAGFDSDREAAVMVPQGMFEAICEACPQTYVIPVMSELRYLELLRYNLTAAGLTAIIDGCPLLESLNVTGGYIIHMMDQELRAKCARVKNLSLPCDSDEDSYEEYGPQEGYESDYMYDEFSYQ</sequence>
<organism evidence="2 3">
    <name type="scientific">Panicum virgatum</name>
    <name type="common">Blackwell switchgrass</name>
    <dbReference type="NCBI Taxonomy" id="38727"/>
    <lineage>
        <taxon>Eukaryota</taxon>
        <taxon>Viridiplantae</taxon>
        <taxon>Streptophyta</taxon>
        <taxon>Embryophyta</taxon>
        <taxon>Tracheophyta</taxon>
        <taxon>Spermatophyta</taxon>
        <taxon>Magnoliopsida</taxon>
        <taxon>Liliopsida</taxon>
        <taxon>Poales</taxon>
        <taxon>Poaceae</taxon>
        <taxon>PACMAD clade</taxon>
        <taxon>Panicoideae</taxon>
        <taxon>Panicodae</taxon>
        <taxon>Paniceae</taxon>
        <taxon>Panicinae</taxon>
        <taxon>Panicum</taxon>
        <taxon>Panicum sect. Hiantes</taxon>
    </lineage>
</organism>
<dbReference type="Gene3D" id="3.80.10.10">
    <property type="entry name" value="Ribonuclease Inhibitor"/>
    <property type="match status" value="1"/>
</dbReference>
<gene>
    <name evidence="2" type="ORF">PVAP13_6KG095500</name>
</gene>